<dbReference type="Proteomes" id="UP001446871">
    <property type="component" value="Unassembled WGS sequence"/>
</dbReference>
<feature type="region of interest" description="Disordered" evidence="1">
    <location>
        <begin position="594"/>
        <end position="624"/>
    </location>
</feature>
<evidence type="ECO:0000313" key="4">
    <source>
        <dbReference type="Proteomes" id="UP001446871"/>
    </source>
</evidence>
<dbReference type="PANTHER" id="PTHR24148">
    <property type="entry name" value="ANKYRIN REPEAT DOMAIN-CONTAINING PROTEIN 39 HOMOLOG-RELATED"/>
    <property type="match status" value="1"/>
</dbReference>
<dbReference type="InterPro" id="IPR052895">
    <property type="entry name" value="HetReg/Transcr_Mod"/>
</dbReference>
<dbReference type="Pfam" id="PF06985">
    <property type="entry name" value="HET"/>
    <property type="match status" value="1"/>
</dbReference>
<organism evidence="3 4">
    <name type="scientific">Apiospora saccharicola</name>
    <dbReference type="NCBI Taxonomy" id="335842"/>
    <lineage>
        <taxon>Eukaryota</taxon>
        <taxon>Fungi</taxon>
        <taxon>Dikarya</taxon>
        <taxon>Ascomycota</taxon>
        <taxon>Pezizomycotina</taxon>
        <taxon>Sordariomycetes</taxon>
        <taxon>Xylariomycetidae</taxon>
        <taxon>Amphisphaeriales</taxon>
        <taxon>Apiosporaceae</taxon>
        <taxon>Apiospora</taxon>
    </lineage>
</organism>
<accession>A0ABR1W485</accession>
<evidence type="ECO:0000313" key="3">
    <source>
        <dbReference type="EMBL" id="KAK8078287.1"/>
    </source>
</evidence>
<keyword evidence="4" id="KW-1185">Reference proteome</keyword>
<protein>
    <recommendedName>
        <fullName evidence="2">Heterokaryon incompatibility domain-containing protein</fullName>
    </recommendedName>
</protein>
<dbReference type="InterPro" id="IPR010730">
    <property type="entry name" value="HET"/>
</dbReference>
<feature type="domain" description="Heterokaryon incompatibility" evidence="2">
    <location>
        <begin position="48"/>
        <end position="213"/>
    </location>
</feature>
<dbReference type="PANTHER" id="PTHR24148:SF82">
    <property type="entry name" value="HETEROKARYON INCOMPATIBILITY DOMAIN-CONTAINING PROTEIN"/>
    <property type="match status" value="1"/>
</dbReference>
<sequence>MAPPRGPCGYESLSRPNDIRLLDILPGASGEPPSISLRVASLSDDPDFEALSYVWGDVEKTKDILCNGQRVQVTANLHDALSQLRLSNRVRTLWVDALCINQSDLDEKSLQIRIMHLIYKSCRRCVVWLGLADEDSDTAMDMVQLMAELVGRRVNKPLEELDDHLKERGRDSLQALEIGHPEEVLPPKDSPKWIALFRLLTRPWFTRVWVIQEAFFSPTLLFHCGARTCRYSALYYAADWVLANGHPVSYALEFAGPNNNDWYGPDRFNVMFLRPDAREQQTQRLSALLNHCAKFRATDVRDKVYALMHLPAFRREYPDIKPDYRLPTEAAYAEVALRILREGRDFSMLTVIDRTTRSHDVPRDGEEEALHLPSWIPPWHLPAANPSVSCYWYQFMSTGGTSEKAKAVQVVRLVAPSSELSSPPYSDVALNLPPAADSKPVSSPSFKSCSTSLADESAILPRALASTILGVMGFEFDVVHDVCELEFWGRRVPDEPRIPLFRTRTGAWARYRPRRAGNDTAASAAAASSSPPLEGKNCPYPTEPDVIAAYAMTLTASCREYRGIYTIRCAESNQPHHAADFVAFLTWARTLQRRSPDDGGGGGGGGLADGSGLDDSYPQPQQIPPGDFYPPGLYAAQRPTLIDTDSQEVKDMSRRYSIMAWNYNMSRCLYRTRRGYLGTGPHSVQRGDVVCVFMGAAVPFILRPRGDGDDGYTLVGDAYVHGVMDGELVKDWEEGQAELDLREFRIY</sequence>
<comment type="caution">
    <text evidence="3">The sequence shown here is derived from an EMBL/GenBank/DDBJ whole genome shotgun (WGS) entry which is preliminary data.</text>
</comment>
<proteinExistence type="predicted"/>
<evidence type="ECO:0000259" key="2">
    <source>
        <dbReference type="Pfam" id="PF06985"/>
    </source>
</evidence>
<reference evidence="3 4" key="1">
    <citation type="submission" date="2023-01" db="EMBL/GenBank/DDBJ databases">
        <title>Analysis of 21 Apiospora genomes using comparative genomics revels a genus with tremendous synthesis potential of carbohydrate active enzymes and secondary metabolites.</title>
        <authorList>
            <person name="Sorensen T."/>
        </authorList>
    </citation>
    <scope>NUCLEOTIDE SEQUENCE [LARGE SCALE GENOMIC DNA]</scope>
    <source>
        <strain evidence="3 4">CBS 83171</strain>
    </source>
</reference>
<gene>
    <name evidence="3" type="ORF">PG996_004457</name>
</gene>
<dbReference type="EMBL" id="JAQQWM010000002">
    <property type="protein sequence ID" value="KAK8078287.1"/>
    <property type="molecule type" value="Genomic_DNA"/>
</dbReference>
<feature type="compositionally biased region" description="Gly residues" evidence="1">
    <location>
        <begin position="598"/>
        <end position="609"/>
    </location>
</feature>
<dbReference type="Pfam" id="PF26639">
    <property type="entry name" value="Het-6_barrel"/>
    <property type="match status" value="1"/>
</dbReference>
<evidence type="ECO:0000256" key="1">
    <source>
        <dbReference type="SAM" id="MobiDB-lite"/>
    </source>
</evidence>
<name>A0ABR1W485_9PEZI</name>